<comment type="caution">
    <text evidence="4">The sequence shown here is derived from an EMBL/GenBank/DDBJ whole genome shotgun (WGS) entry which is preliminary data.</text>
</comment>
<feature type="domain" description="Thiamine phosphate synthase/TenI" evidence="3">
    <location>
        <begin position="6"/>
        <end position="167"/>
    </location>
</feature>
<dbReference type="SUPFAM" id="SSF51391">
    <property type="entry name" value="Thiamin phosphate synthase"/>
    <property type="match status" value="1"/>
</dbReference>
<name>A0A9D2A3X7_9BACE</name>
<dbReference type="InterPro" id="IPR022998">
    <property type="entry name" value="ThiamineP_synth_TenI"/>
</dbReference>
<dbReference type="Gene3D" id="3.20.20.70">
    <property type="entry name" value="Aldolase class I"/>
    <property type="match status" value="1"/>
</dbReference>
<dbReference type="PANTHER" id="PTHR20857">
    <property type="entry name" value="THIAMINE-PHOSPHATE PYROPHOSPHORYLASE"/>
    <property type="match status" value="1"/>
</dbReference>
<evidence type="ECO:0000313" key="4">
    <source>
        <dbReference type="EMBL" id="HIZ01000.1"/>
    </source>
</evidence>
<proteinExistence type="predicted"/>
<protein>
    <submittedName>
        <fullName evidence="4">Thiamine phosphate synthase</fullName>
    </submittedName>
</protein>
<evidence type="ECO:0000256" key="2">
    <source>
        <dbReference type="ARBA" id="ARBA00022977"/>
    </source>
</evidence>
<dbReference type="Proteomes" id="UP000824023">
    <property type="component" value="Unassembled WGS sequence"/>
</dbReference>
<dbReference type="InterPro" id="IPR036206">
    <property type="entry name" value="ThiamineP_synth_sf"/>
</dbReference>
<reference evidence="4" key="1">
    <citation type="journal article" date="2021" name="PeerJ">
        <title>Extensive microbial diversity within the chicken gut microbiome revealed by metagenomics and culture.</title>
        <authorList>
            <person name="Gilroy R."/>
            <person name="Ravi A."/>
            <person name="Getino M."/>
            <person name="Pursley I."/>
            <person name="Horton D.L."/>
            <person name="Alikhan N.F."/>
            <person name="Baker D."/>
            <person name="Gharbi K."/>
            <person name="Hall N."/>
            <person name="Watson M."/>
            <person name="Adriaenssens E.M."/>
            <person name="Foster-Nyarko E."/>
            <person name="Jarju S."/>
            <person name="Secka A."/>
            <person name="Antonio M."/>
            <person name="Oren A."/>
            <person name="Chaudhuri R.R."/>
            <person name="La Ragione R."/>
            <person name="Hildebrand F."/>
            <person name="Pallen M.J."/>
        </authorList>
    </citation>
    <scope>NUCLEOTIDE SEQUENCE</scope>
    <source>
        <strain evidence="4">ChiHjej12B11-24981</strain>
    </source>
</reference>
<comment type="pathway">
    <text evidence="1">Cofactor biosynthesis; thiamine diphosphate biosynthesis.</text>
</comment>
<dbReference type="GO" id="GO:0009228">
    <property type="term" value="P:thiamine biosynthetic process"/>
    <property type="evidence" value="ECO:0007669"/>
    <property type="project" value="UniProtKB-KW"/>
</dbReference>
<evidence type="ECO:0000313" key="5">
    <source>
        <dbReference type="Proteomes" id="UP000824023"/>
    </source>
</evidence>
<accession>A0A9D2A3X7</accession>
<dbReference type="CDD" id="cd00564">
    <property type="entry name" value="TMP_TenI"/>
    <property type="match status" value="1"/>
</dbReference>
<reference evidence="4" key="2">
    <citation type="submission" date="2021-04" db="EMBL/GenBank/DDBJ databases">
        <authorList>
            <person name="Gilroy R."/>
        </authorList>
    </citation>
    <scope>NUCLEOTIDE SEQUENCE</scope>
    <source>
        <strain evidence="4">ChiHjej12B11-24981</strain>
    </source>
</reference>
<dbReference type="PANTHER" id="PTHR20857:SF15">
    <property type="entry name" value="THIAMINE-PHOSPHATE SYNTHASE"/>
    <property type="match status" value="1"/>
</dbReference>
<dbReference type="GO" id="GO:0005737">
    <property type="term" value="C:cytoplasm"/>
    <property type="evidence" value="ECO:0007669"/>
    <property type="project" value="TreeGrafter"/>
</dbReference>
<gene>
    <name evidence="4" type="ORF">H9819_01935</name>
</gene>
<keyword evidence="2" id="KW-0784">Thiamine biosynthesis</keyword>
<dbReference type="EMBL" id="DXCK01000035">
    <property type="protein sequence ID" value="HIZ01000.1"/>
    <property type="molecule type" value="Genomic_DNA"/>
</dbReference>
<dbReference type="GO" id="GO:0004789">
    <property type="term" value="F:thiamine-phosphate diphosphorylase activity"/>
    <property type="evidence" value="ECO:0007669"/>
    <property type="project" value="TreeGrafter"/>
</dbReference>
<organism evidence="4 5">
    <name type="scientific">Candidatus Bacteroides merdipullorum</name>
    <dbReference type="NCBI Taxonomy" id="2838474"/>
    <lineage>
        <taxon>Bacteria</taxon>
        <taxon>Pseudomonadati</taxon>
        <taxon>Bacteroidota</taxon>
        <taxon>Bacteroidia</taxon>
        <taxon>Bacteroidales</taxon>
        <taxon>Bacteroidaceae</taxon>
        <taxon>Bacteroides</taxon>
    </lineage>
</organism>
<dbReference type="InterPro" id="IPR013785">
    <property type="entry name" value="Aldolase_TIM"/>
</dbReference>
<sequence>MKLIVVTTPTFFVEEDQIITALFEEGLDILHLRKPETSAMYSERLLTLIPQKYHKHIVTHEHFYLQEEFGLMGIHLNRRNLVEPHDYSGHISCTCRTLDEIENKKHFYDYLFLSPVFDSVSRQRPAAFTVEELRQGEHSGLIDNKVMALGGVRLENLPLVRDLGFGGGVIMGDLWNKFNACTDRDYRGIIEYFKRLRKAVD</sequence>
<evidence type="ECO:0000256" key="1">
    <source>
        <dbReference type="ARBA" id="ARBA00004948"/>
    </source>
</evidence>
<evidence type="ECO:0000259" key="3">
    <source>
        <dbReference type="Pfam" id="PF02581"/>
    </source>
</evidence>
<dbReference type="Pfam" id="PF02581">
    <property type="entry name" value="TMP-TENI"/>
    <property type="match status" value="1"/>
</dbReference>
<dbReference type="AlphaFoldDB" id="A0A9D2A3X7"/>